<gene>
    <name evidence="2" type="ORF">FA045_02250</name>
</gene>
<protein>
    <submittedName>
        <fullName evidence="2">DUF4251 domain-containing protein</fullName>
    </submittedName>
</protein>
<dbReference type="OrthoDB" id="1097715at2"/>
<dbReference type="EMBL" id="SWBO01000001">
    <property type="protein sequence ID" value="TKC03413.1"/>
    <property type="molecule type" value="Genomic_DNA"/>
</dbReference>
<dbReference type="Pfam" id="PF14059">
    <property type="entry name" value="DUF4251"/>
    <property type="match status" value="1"/>
</dbReference>
<keyword evidence="3" id="KW-1185">Reference proteome</keyword>
<feature type="signal peptide" evidence="1">
    <location>
        <begin position="1"/>
        <end position="21"/>
    </location>
</feature>
<proteinExistence type="predicted"/>
<dbReference type="Gene3D" id="2.40.128.410">
    <property type="match status" value="1"/>
</dbReference>
<name>A0A4U1CAB6_9SPHI</name>
<keyword evidence="1" id="KW-0732">Signal</keyword>
<sequence length="181" mass="19779">MNKIKNLGFAALCLLAFNSNAQTDKATTTKIVDEKNFIFVATSALPLNVTEVSKVLNRMSGPPTGGTINLNADNYDLRITPDSVISYLPFYGRAFNGTPYGGSNDESGYKFTSTKFTYETKKGRKKGWNIAIQTKDVKENVRMNLSISEGGYATLSVVSMNKQSITFNGYLKEAKKASAAK</sequence>
<reference evidence="2 3" key="1">
    <citation type="submission" date="2019-04" db="EMBL/GenBank/DDBJ databases">
        <title>Pedobacter sp. AR-2-6 sp. nov., isolated from Arctic soil.</title>
        <authorList>
            <person name="Dahal R.H."/>
            <person name="Kim D.-U."/>
        </authorList>
    </citation>
    <scope>NUCLEOTIDE SEQUENCE [LARGE SCALE GENOMIC DNA]</scope>
    <source>
        <strain evidence="2 3">AR-2-6</strain>
    </source>
</reference>
<dbReference type="InterPro" id="IPR025347">
    <property type="entry name" value="DUF4251"/>
</dbReference>
<dbReference type="AlphaFoldDB" id="A0A4U1CAB6"/>
<organism evidence="2 3">
    <name type="scientific">Pedobacter cryotolerans</name>
    <dbReference type="NCBI Taxonomy" id="2571270"/>
    <lineage>
        <taxon>Bacteria</taxon>
        <taxon>Pseudomonadati</taxon>
        <taxon>Bacteroidota</taxon>
        <taxon>Sphingobacteriia</taxon>
        <taxon>Sphingobacteriales</taxon>
        <taxon>Sphingobacteriaceae</taxon>
        <taxon>Pedobacter</taxon>
    </lineage>
</organism>
<dbReference type="RefSeq" id="WP_136874005.1">
    <property type="nucleotide sequence ID" value="NZ_SWBO01000001.1"/>
</dbReference>
<feature type="chain" id="PRO_5020310009" evidence="1">
    <location>
        <begin position="22"/>
        <end position="181"/>
    </location>
</feature>
<accession>A0A4U1CAB6</accession>
<dbReference type="Proteomes" id="UP000310477">
    <property type="component" value="Unassembled WGS sequence"/>
</dbReference>
<evidence type="ECO:0000256" key="1">
    <source>
        <dbReference type="SAM" id="SignalP"/>
    </source>
</evidence>
<comment type="caution">
    <text evidence="2">The sequence shown here is derived from an EMBL/GenBank/DDBJ whole genome shotgun (WGS) entry which is preliminary data.</text>
</comment>
<evidence type="ECO:0000313" key="3">
    <source>
        <dbReference type="Proteomes" id="UP000310477"/>
    </source>
</evidence>
<evidence type="ECO:0000313" key="2">
    <source>
        <dbReference type="EMBL" id="TKC03413.1"/>
    </source>
</evidence>